<dbReference type="RefSeq" id="WP_038532226.1">
    <property type="nucleotide sequence ID" value="NZ_HG315671.1"/>
</dbReference>
<dbReference type="HOGENOM" id="CLU_1624705_0_0_10"/>
<keyword evidence="2" id="KW-1185">Reference proteome</keyword>
<protein>
    <submittedName>
        <fullName evidence="1">Uncharacterized protein</fullName>
    </submittedName>
</protein>
<evidence type="ECO:0000313" key="1">
    <source>
        <dbReference type="EMBL" id="CDF80883.1"/>
    </source>
</evidence>
<proteinExistence type="predicted"/>
<evidence type="ECO:0000313" key="2">
    <source>
        <dbReference type="Proteomes" id="UP000016160"/>
    </source>
</evidence>
<sequence length="166" mass="18310">MRTWLLVLLVMLTCLGCEENIEFNAPALQANKDGEFWKSISQGVSESSNVLTISARLNGEVITLEVPSNGNDTLFELGAGKTPKATYLDANNVMYTTLFSAVNDTLTTNIDESVIFHSEGQIEIDDINNTEGFVSGKFWFTAYDSLGLNKVNFNNGVFYQVPFSTE</sequence>
<dbReference type="OrthoDB" id="1448607at2"/>
<dbReference type="Proteomes" id="UP000016160">
    <property type="component" value="Chromosome"/>
</dbReference>
<name>T2KQU8_FORAG</name>
<dbReference type="Pfam" id="PF19765">
    <property type="entry name" value="DUF6252"/>
    <property type="match status" value="1"/>
</dbReference>
<dbReference type="EMBL" id="HG315671">
    <property type="protein sequence ID" value="CDF80883.1"/>
    <property type="molecule type" value="Genomic_DNA"/>
</dbReference>
<organism evidence="1 2">
    <name type="scientific">Formosa agariphila (strain DSM 15362 / KCTC 12365 / LMG 23005 / KMM 3901 / M-2Alg 35-1)</name>
    <dbReference type="NCBI Taxonomy" id="1347342"/>
    <lineage>
        <taxon>Bacteria</taxon>
        <taxon>Pseudomonadati</taxon>
        <taxon>Bacteroidota</taxon>
        <taxon>Flavobacteriia</taxon>
        <taxon>Flavobacteriales</taxon>
        <taxon>Flavobacteriaceae</taxon>
        <taxon>Formosa</taxon>
    </lineage>
</organism>
<dbReference type="InterPro" id="IPR046219">
    <property type="entry name" value="DUF6252"/>
</dbReference>
<dbReference type="PATRIC" id="fig|1347342.6.peg.3199"/>
<accession>T2KQU8</accession>
<reference evidence="1 2" key="1">
    <citation type="journal article" date="2013" name="Appl. Environ. Microbiol.">
        <title>The genome of the alga-associated marine flavobacterium Formosa agariphila KMM 3901T reveals a broad potential for degradation of algal polysaccharides.</title>
        <authorList>
            <person name="Mann A.J."/>
            <person name="Hahnke R.L."/>
            <person name="Huang S."/>
            <person name="Werner J."/>
            <person name="Xing P."/>
            <person name="Barbeyron T."/>
            <person name="Huettel B."/>
            <person name="Stueber K."/>
            <person name="Reinhardt R."/>
            <person name="Harder J."/>
            <person name="Gloeckner F.O."/>
            <person name="Amann R.I."/>
            <person name="Teeling H."/>
        </authorList>
    </citation>
    <scope>NUCLEOTIDE SEQUENCE [LARGE SCALE GENOMIC DNA]</scope>
    <source>
        <strain evidence="2">DSM 15362 / KCTC 12365 / LMG 23005 / KMM 3901</strain>
    </source>
</reference>
<dbReference type="AlphaFoldDB" id="T2KQU8"/>
<dbReference type="STRING" id="1347342.BN863_31710"/>
<gene>
    <name evidence="1" type="ORF">BN863_31710</name>
</gene>